<dbReference type="EMBL" id="RAXZ01000019">
    <property type="protein sequence ID" value="RKG50509.1"/>
    <property type="molecule type" value="Genomic_DNA"/>
</dbReference>
<name>A0A3A8FWH5_9GAMM</name>
<dbReference type="Gene3D" id="1.20.144.10">
    <property type="entry name" value="Phosphatidic acid phosphatase type 2/haloperoxidase"/>
    <property type="match status" value="1"/>
</dbReference>
<feature type="transmembrane region" description="Helical" evidence="1">
    <location>
        <begin position="62"/>
        <end position="82"/>
    </location>
</feature>
<dbReference type="AlphaFoldDB" id="A0A3A8FWH5"/>
<dbReference type="Pfam" id="PF01569">
    <property type="entry name" value="PAP2"/>
    <property type="match status" value="1"/>
</dbReference>
<keyword evidence="1" id="KW-1133">Transmembrane helix</keyword>
<dbReference type="InterPro" id="IPR036938">
    <property type="entry name" value="PAP2/HPO_sf"/>
</dbReference>
<keyword evidence="1" id="KW-0472">Membrane</keyword>
<comment type="caution">
    <text evidence="3">The sequence shown here is derived from an EMBL/GenBank/DDBJ whole genome shotgun (WGS) entry which is preliminary data.</text>
</comment>
<dbReference type="InterPro" id="IPR000326">
    <property type="entry name" value="PAP2/HPO"/>
</dbReference>
<evidence type="ECO:0000259" key="2">
    <source>
        <dbReference type="Pfam" id="PF01569"/>
    </source>
</evidence>
<proteinExistence type="predicted"/>
<feature type="transmembrane region" description="Helical" evidence="1">
    <location>
        <begin position="94"/>
        <end position="111"/>
    </location>
</feature>
<reference evidence="3 4" key="1">
    <citation type="submission" date="2018-09" db="EMBL/GenBank/DDBJ databases">
        <title>The draft genome of Acinetobacter spp. strains.</title>
        <authorList>
            <person name="Qin J."/>
            <person name="Feng Y."/>
            <person name="Zong Z."/>
        </authorList>
    </citation>
    <scope>NUCLEOTIDE SEQUENCE [LARGE SCALE GENOMIC DNA]</scope>
    <source>
        <strain evidence="3 4">WCHAc060002</strain>
    </source>
</reference>
<keyword evidence="1" id="KW-0812">Transmembrane</keyword>
<gene>
    <name evidence="3" type="ORF">D7V64_12535</name>
</gene>
<sequence length="235" mass="27250">MQNHPKFILFHIGILLISFGLLQTVIPVGGDLDLSLIHPWISESGQFLLRDNWYLAKLNHKYIKDILIVVYVFIFFAWIASFKVERLKPRRTELGYLFWVSMLCTIVVSILKSQSSHACPWSMTIPDTDGFFWDFSAMSGHCFPGGHASLGFSFITGYFLYHISQPKRAYFYLLAGLVLGLSMGWAQMMRGAHFMSHNLWTLWICYFTNMLCYVIFYLCKKQSVFLESHNTQLVL</sequence>
<feature type="transmembrane region" description="Helical" evidence="1">
    <location>
        <begin position="170"/>
        <end position="188"/>
    </location>
</feature>
<feature type="domain" description="Phosphatidic acid phosphatase type 2/haloperoxidase" evidence="2">
    <location>
        <begin position="95"/>
        <end position="217"/>
    </location>
</feature>
<feature type="transmembrane region" description="Helical" evidence="1">
    <location>
        <begin position="7"/>
        <end position="26"/>
    </location>
</feature>
<dbReference type="CDD" id="cd03396">
    <property type="entry name" value="PAP2_like_6"/>
    <property type="match status" value="1"/>
</dbReference>
<feature type="transmembrane region" description="Helical" evidence="1">
    <location>
        <begin position="131"/>
        <end position="161"/>
    </location>
</feature>
<dbReference type="RefSeq" id="WP_120367898.1">
    <property type="nucleotide sequence ID" value="NZ_RAXZ01000019.1"/>
</dbReference>
<feature type="transmembrane region" description="Helical" evidence="1">
    <location>
        <begin position="200"/>
        <end position="219"/>
    </location>
</feature>
<accession>A0A3A8FWH5</accession>
<organism evidence="3 4">
    <name type="scientific">Acinetobacter cumulans</name>
    <dbReference type="NCBI Taxonomy" id="2136182"/>
    <lineage>
        <taxon>Bacteria</taxon>
        <taxon>Pseudomonadati</taxon>
        <taxon>Pseudomonadota</taxon>
        <taxon>Gammaproteobacteria</taxon>
        <taxon>Moraxellales</taxon>
        <taxon>Moraxellaceae</taxon>
        <taxon>Acinetobacter</taxon>
    </lineage>
</organism>
<evidence type="ECO:0000256" key="1">
    <source>
        <dbReference type="SAM" id="Phobius"/>
    </source>
</evidence>
<protein>
    <submittedName>
        <fullName evidence="3">Phosphatase PAP2 family protein</fullName>
    </submittedName>
</protein>
<dbReference type="SUPFAM" id="SSF48317">
    <property type="entry name" value="Acid phosphatase/Vanadium-dependent haloperoxidase"/>
    <property type="match status" value="1"/>
</dbReference>
<dbReference type="Proteomes" id="UP000281084">
    <property type="component" value="Unassembled WGS sequence"/>
</dbReference>
<evidence type="ECO:0000313" key="4">
    <source>
        <dbReference type="Proteomes" id="UP000281084"/>
    </source>
</evidence>
<evidence type="ECO:0000313" key="3">
    <source>
        <dbReference type="EMBL" id="RKG50509.1"/>
    </source>
</evidence>